<dbReference type="EMBL" id="CAJOBG010075993">
    <property type="protein sequence ID" value="CAF4613600.1"/>
    <property type="molecule type" value="Genomic_DNA"/>
</dbReference>
<comment type="caution">
    <text evidence="1">The sequence shown here is derived from an EMBL/GenBank/DDBJ whole genome shotgun (WGS) entry which is preliminary data.</text>
</comment>
<evidence type="ECO:0000313" key="2">
    <source>
        <dbReference type="Proteomes" id="UP000663866"/>
    </source>
</evidence>
<gene>
    <name evidence="1" type="ORF">OVN521_LOCUS45641</name>
</gene>
<dbReference type="AlphaFoldDB" id="A0A821CYY8"/>
<accession>A0A821CYY8</accession>
<evidence type="ECO:0000313" key="1">
    <source>
        <dbReference type="EMBL" id="CAF4613600.1"/>
    </source>
</evidence>
<protein>
    <submittedName>
        <fullName evidence="1">Uncharacterized protein</fullName>
    </submittedName>
</protein>
<organism evidence="1 2">
    <name type="scientific">Rotaria magnacalcarata</name>
    <dbReference type="NCBI Taxonomy" id="392030"/>
    <lineage>
        <taxon>Eukaryota</taxon>
        <taxon>Metazoa</taxon>
        <taxon>Spiralia</taxon>
        <taxon>Gnathifera</taxon>
        <taxon>Rotifera</taxon>
        <taxon>Eurotatoria</taxon>
        <taxon>Bdelloidea</taxon>
        <taxon>Philodinida</taxon>
        <taxon>Philodinidae</taxon>
        <taxon>Rotaria</taxon>
    </lineage>
</organism>
<keyword evidence="2" id="KW-1185">Reference proteome</keyword>
<reference evidence="1" key="1">
    <citation type="submission" date="2021-02" db="EMBL/GenBank/DDBJ databases">
        <authorList>
            <person name="Nowell W R."/>
        </authorList>
    </citation>
    <scope>NUCLEOTIDE SEQUENCE</scope>
</reference>
<dbReference type="Proteomes" id="UP000663866">
    <property type="component" value="Unassembled WGS sequence"/>
</dbReference>
<feature type="non-terminal residue" evidence="1">
    <location>
        <position position="1"/>
    </location>
</feature>
<name>A0A821CYY8_9BILA</name>
<sequence>MFSTDQQLNLLFNNDGIFADGNFSSAPKGFPVVFCLLPNRRITTYVELSERLKQAAIAMNPILDLKR</sequence>
<proteinExistence type="predicted"/>